<evidence type="ECO:0000313" key="2">
    <source>
        <dbReference type="EMBL" id="KPI39591.1"/>
    </source>
</evidence>
<dbReference type="GeneID" id="28735471"/>
<dbReference type="RefSeq" id="XP_017999554.1">
    <property type="nucleotide sequence ID" value="XM_018143591.1"/>
</dbReference>
<dbReference type="SUPFAM" id="SSF52317">
    <property type="entry name" value="Class I glutamine amidotransferase-like"/>
    <property type="match status" value="1"/>
</dbReference>
<reference evidence="2 3" key="1">
    <citation type="submission" date="2015-06" db="EMBL/GenBank/DDBJ databases">
        <title>Draft genome of the ant-associated black yeast Phialophora attae CBS 131958.</title>
        <authorList>
            <person name="Moreno L.F."/>
            <person name="Stielow B.J."/>
            <person name="de Hoog S."/>
            <person name="Vicente V.A."/>
            <person name="Weiss V.A."/>
            <person name="de Vries M."/>
            <person name="Cruz L.M."/>
            <person name="Souza E.M."/>
        </authorList>
    </citation>
    <scope>NUCLEOTIDE SEQUENCE [LARGE SCALE GENOMIC DNA]</scope>
    <source>
        <strain evidence="2 3">CBS 131958</strain>
    </source>
</reference>
<dbReference type="Proteomes" id="UP000038010">
    <property type="component" value="Unassembled WGS sequence"/>
</dbReference>
<dbReference type="InterPro" id="IPR029010">
    <property type="entry name" value="ThuA-like"/>
</dbReference>
<dbReference type="Gene3D" id="3.40.50.880">
    <property type="match status" value="1"/>
</dbReference>
<comment type="caution">
    <text evidence="2">The sequence shown here is derived from an EMBL/GenBank/DDBJ whole genome shotgun (WGS) entry which is preliminary data.</text>
</comment>
<evidence type="ECO:0000259" key="1">
    <source>
        <dbReference type="Pfam" id="PF06283"/>
    </source>
</evidence>
<name>A0A0N0NLQ9_9EURO</name>
<proteinExistence type="predicted"/>
<dbReference type="InterPro" id="IPR029062">
    <property type="entry name" value="Class_I_gatase-like"/>
</dbReference>
<dbReference type="PANTHER" id="PTHR40469">
    <property type="entry name" value="SECRETED GLYCOSYL HYDROLASE"/>
    <property type="match status" value="1"/>
</dbReference>
<dbReference type="OrthoDB" id="3482285at2759"/>
<dbReference type="Pfam" id="PF06283">
    <property type="entry name" value="ThuA"/>
    <property type="match status" value="1"/>
</dbReference>
<evidence type="ECO:0000313" key="3">
    <source>
        <dbReference type="Proteomes" id="UP000038010"/>
    </source>
</evidence>
<protein>
    <recommendedName>
        <fullName evidence="1">ThuA-like domain-containing protein</fullName>
    </recommendedName>
</protein>
<gene>
    <name evidence="2" type="ORF">AB675_3532</name>
</gene>
<dbReference type="AlphaFoldDB" id="A0A0N0NLQ9"/>
<keyword evidence="3" id="KW-1185">Reference proteome</keyword>
<dbReference type="VEuPathDB" id="FungiDB:AB675_3532"/>
<dbReference type="PANTHER" id="PTHR40469:SF2">
    <property type="entry name" value="GALACTOSE-BINDING DOMAIN-LIKE SUPERFAMILY PROTEIN"/>
    <property type="match status" value="1"/>
</dbReference>
<sequence length="250" mass="27320">MMPGTPHSTTRAAKPQPQLHLLLYTRCTGYKHTCIPAAVTAFQSLGHHTVVTEDPTVYFRSADALTENFDVVVLLHCIGDDIFTPTQLASLRGFLNAGGGVVAVHGAAAAMTGDEWYGRMVGAHFDSHPDPEPGMVIVEESSAGHEILAGLAGLSRKDGWVDEWYNFRRHPRDNANLKILLRGDPKSFKGGKMGEDHPLSWCQEFEGGRVWFTALGHFDEAYEDEWFMGMVERGIVWAAAAKQAGIGGGR</sequence>
<organism evidence="2 3">
    <name type="scientific">Cyphellophora attinorum</name>
    <dbReference type="NCBI Taxonomy" id="1664694"/>
    <lineage>
        <taxon>Eukaryota</taxon>
        <taxon>Fungi</taxon>
        <taxon>Dikarya</taxon>
        <taxon>Ascomycota</taxon>
        <taxon>Pezizomycotina</taxon>
        <taxon>Eurotiomycetes</taxon>
        <taxon>Chaetothyriomycetidae</taxon>
        <taxon>Chaetothyriales</taxon>
        <taxon>Cyphellophoraceae</taxon>
        <taxon>Cyphellophora</taxon>
    </lineage>
</organism>
<dbReference type="EMBL" id="LFJN01000014">
    <property type="protein sequence ID" value="KPI39591.1"/>
    <property type="molecule type" value="Genomic_DNA"/>
</dbReference>
<accession>A0A0N0NLQ9</accession>
<feature type="domain" description="ThuA-like" evidence="1">
    <location>
        <begin position="21"/>
        <end position="238"/>
    </location>
</feature>